<evidence type="ECO:0000313" key="15">
    <source>
        <dbReference type="EMBL" id="NOK34314.1"/>
    </source>
</evidence>
<dbReference type="EC" id="2.3.1.179" evidence="3 11"/>
<comment type="caution">
    <text evidence="15">The sequence shown here is derived from an EMBL/GenBank/DDBJ whole genome shotgun (WGS) entry which is preliminary data.</text>
</comment>
<dbReference type="FunFam" id="3.40.47.10:FF:000009">
    <property type="entry name" value="3-oxoacyl-[acyl-carrier-protein] synthase 2"/>
    <property type="match status" value="1"/>
</dbReference>
<dbReference type="PANTHER" id="PTHR11712:SF336">
    <property type="entry name" value="3-OXOACYL-[ACYL-CARRIER-PROTEIN] SYNTHASE, MITOCHONDRIAL"/>
    <property type="match status" value="1"/>
</dbReference>
<evidence type="ECO:0000256" key="12">
    <source>
        <dbReference type="PIRSR" id="PIRSR000447-1"/>
    </source>
</evidence>
<keyword evidence="7" id="KW-0276">Fatty acid metabolism</keyword>
<dbReference type="NCBIfam" id="NF004970">
    <property type="entry name" value="PRK06333.1"/>
    <property type="match status" value="1"/>
</dbReference>
<dbReference type="Pfam" id="PF00109">
    <property type="entry name" value="ketoacyl-synt"/>
    <property type="match status" value="1"/>
</dbReference>
<dbReference type="InterPro" id="IPR014031">
    <property type="entry name" value="Ketoacyl_synth_C"/>
</dbReference>
<name>A0A7Y4NRA8_9BACT</name>
<dbReference type="CDD" id="cd00834">
    <property type="entry name" value="KAS_I_II"/>
    <property type="match status" value="1"/>
</dbReference>
<sequence>MSNRRVVITGTGIISALGTGTEKNWQAMLAGQSGISTITRFDLGKLDARIAGEVKDFQPEQFIDRREVRRMDLFAQYAMAAADMAVKESGLPIGPDAPHGYQPERVGVIVGSGIGGISSLEEQHRKGLEKGFDRLSPFFIIQMIVNMAPGLISMRYNCKGPNWAPVSACATSAHAIGEAWKSIRLGETDAAIAGGAEAAITPLGMGGFSVMKALSTRNDDPAGASRPFDKERDGFVMGEGAGIVVLEELEAAKKRGANILAEVVGYGANSDAYHVTQPAPEGEGAARCMRLALQSAGMRPDQVGYVNAHGTSTPFNDANETKALKAVFGDHARKLAVSSTKSMTGHMLGAAGGAEAVVSVQVLTKNVLPPTINMTSPDPDCDLDYVPNTARDARVDAVMSNSFGFGGTNAVLVFKRYT</sequence>
<dbReference type="InterPro" id="IPR016039">
    <property type="entry name" value="Thiolase-like"/>
</dbReference>
<dbReference type="PROSITE" id="PS00606">
    <property type="entry name" value="KS3_1"/>
    <property type="match status" value="1"/>
</dbReference>
<evidence type="ECO:0000256" key="7">
    <source>
        <dbReference type="ARBA" id="ARBA00022832"/>
    </source>
</evidence>
<evidence type="ECO:0000256" key="2">
    <source>
        <dbReference type="ARBA" id="ARBA00008467"/>
    </source>
</evidence>
<dbReference type="UniPathway" id="UPA00094"/>
<keyword evidence="6 11" id="KW-0808">Transferase</keyword>
<feature type="domain" description="Ketosynthase family 3 (KS3)" evidence="14">
    <location>
        <begin position="3"/>
        <end position="416"/>
    </location>
</feature>
<dbReference type="AlphaFoldDB" id="A0A7Y4NRA8"/>
<reference evidence="15 16" key="1">
    <citation type="submission" date="2020-05" db="EMBL/GenBank/DDBJ databases">
        <authorList>
            <person name="Whitworth D."/>
        </authorList>
    </citation>
    <scope>NUCLEOTIDE SEQUENCE [LARGE SCALE GENOMIC DNA]</scope>
    <source>
        <strain evidence="15 16">AB043B</strain>
    </source>
</reference>
<evidence type="ECO:0000256" key="1">
    <source>
        <dbReference type="ARBA" id="ARBA00005194"/>
    </source>
</evidence>
<evidence type="ECO:0000256" key="8">
    <source>
        <dbReference type="ARBA" id="ARBA00023098"/>
    </source>
</evidence>
<comment type="catalytic activity">
    <reaction evidence="11">
        <text>a fatty acyl-[ACP] + malonyl-[ACP] + H(+) = a 3-oxoacyl-[ACP] + holo-[ACP] + CO2</text>
        <dbReference type="Rhea" id="RHEA:22836"/>
        <dbReference type="Rhea" id="RHEA-COMP:9623"/>
        <dbReference type="Rhea" id="RHEA-COMP:9685"/>
        <dbReference type="Rhea" id="RHEA-COMP:9916"/>
        <dbReference type="Rhea" id="RHEA-COMP:14125"/>
        <dbReference type="ChEBI" id="CHEBI:15378"/>
        <dbReference type="ChEBI" id="CHEBI:16526"/>
        <dbReference type="ChEBI" id="CHEBI:64479"/>
        <dbReference type="ChEBI" id="CHEBI:78449"/>
        <dbReference type="ChEBI" id="CHEBI:78776"/>
        <dbReference type="ChEBI" id="CHEBI:138651"/>
    </reaction>
</comment>
<evidence type="ECO:0000256" key="4">
    <source>
        <dbReference type="ARBA" id="ARBA00014657"/>
    </source>
</evidence>
<dbReference type="GO" id="GO:0004315">
    <property type="term" value="F:3-oxoacyl-[acyl-carrier-protein] synthase activity"/>
    <property type="evidence" value="ECO:0007669"/>
    <property type="project" value="UniProtKB-UniRule"/>
</dbReference>
<evidence type="ECO:0000256" key="9">
    <source>
        <dbReference type="ARBA" id="ARBA00023160"/>
    </source>
</evidence>
<protein>
    <recommendedName>
        <fullName evidence="4 11">3-oxoacyl-[acyl-carrier-protein] synthase 2</fullName>
        <ecNumber evidence="3 11">2.3.1.179</ecNumber>
    </recommendedName>
</protein>
<dbReference type="PIRSF" id="PIRSF000447">
    <property type="entry name" value="KAS_II"/>
    <property type="match status" value="1"/>
</dbReference>
<comment type="catalytic activity">
    <reaction evidence="11">
        <text>(9Z)-hexadecenoyl-[ACP] + malonyl-[ACP] + H(+) = 3-oxo-(11Z)-octadecenoyl-[ACP] + holo-[ACP] + CO2</text>
        <dbReference type="Rhea" id="RHEA:55040"/>
        <dbReference type="Rhea" id="RHEA-COMP:9623"/>
        <dbReference type="Rhea" id="RHEA-COMP:9685"/>
        <dbReference type="Rhea" id="RHEA-COMP:10800"/>
        <dbReference type="Rhea" id="RHEA-COMP:14074"/>
        <dbReference type="ChEBI" id="CHEBI:15378"/>
        <dbReference type="ChEBI" id="CHEBI:16526"/>
        <dbReference type="ChEBI" id="CHEBI:64479"/>
        <dbReference type="ChEBI" id="CHEBI:78449"/>
        <dbReference type="ChEBI" id="CHEBI:83989"/>
        <dbReference type="ChEBI" id="CHEBI:138538"/>
        <dbReference type="EC" id="2.3.1.179"/>
    </reaction>
</comment>
<feature type="active site" description="For beta-ketoacyl synthase activity" evidence="12">
    <location>
        <position position="169"/>
    </location>
</feature>
<evidence type="ECO:0000256" key="11">
    <source>
        <dbReference type="PIRNR" id="PIRNR000447"/>
    </source>
</evidence>
<dbReference type="InterPro" id="IPR020841">
    <property type="entry name" value="PKS_Beta-ketoAc_synthase_dom"/>
</dbReference>
<dbReference type="RefSeq" id="WP_171435287.1">
    <property type="nucleotide sequence ID" value="NZ_JABFJV010000065.1"/>
</dbReference>
<keyword evidence="5 11" id="KW-0444">Lipid biosynthesis</keyword>
<dbReference type="InterPro" id="IPR014030">
    <property type="entry name" value="Ketoacyl_synth_N"/>
</dbReference>
<comment type="function">
    <text evidence="11">Involved in the type II fatty acid elongation cycle. Catalyzes the elongation of a wide range of acyl-ACP by the addition of two carbons from malonyl-ACP to an acyl acceptor. Can efficiently catalyze the conversion of palmitoleoyl-ACP (cis-hexadec-9-enoyl-ACP) to cis-vaccenoyl-ACP (cis-octadec-11-enoyl-ACP), an essential step in the thermal regulation of fatty acid composition.</text>
</comment>
<evidence type="ECO:0000256" key="13">
    <source>
        <dbReference type="RuleBase" id="RU003694"/>
    </source>
</evidence>
<dbReference type="InterPro" id="IPR000794">
    <property type="entry name" value="Beta-ketoacyl_synthase"/>
</dbReference>
<dbReference type="NCBIfam" id="TIGR03150">
    <property type="entry name" value="fabF"/>
    <property type="match status" value="1"/>
</dbReference>
<evidence type="ECO:0000313" key="16">
    <source>
        <dbReference type="Proteomes" id="UP000563426"/>
    </source>
</evidence>
<dbReference type="InterPro" id="IPR018201">
    <property type="entry name" value="Ketoacyl_synth_AS"/>
</dbReference>
<dbReference type="Gene3D" id="3.40.47.10">
    <property type="match status" value="1"/>
</dbReference>
<keyword evidence="10 11" id="KW-0012">Acyltransferase</keyword>
<evidence type="ECO:0000256" key="3">
    <source>
        <dbReference type="ARBA" id="ARBA00012356"/>
    </source>
</evidence>
<dbReference type="Pfam" id="PF02801">
    <property type="entry name" value="Ketoacyl-synt_C"/>
    <property type="match status" value="1"/>
</dbReference>
<gene>
    <name evidence="15" type="primary">fabF</name>
    <name evidence="15" type="ORF">HMI49_14015</name>
</gene>
<dbReference type="SMART" id="SM00825">
    <property type="entry name" value="PKS_KS"/>
    <property type="match status" value="1"/>
</dbReference>
<dbReference type="SUPFAM" id="SSF53901">
    <property type="entry name" value="Thiolase-like"/>
    <property type="match status" value="2"/>
</dbReference>
<evidence type="ECO:0000256" key="6">
    <source>
        <dbReference type="ARBA" id="ARBA00022679"/>
    </source>
</evidence>
<dbReference type="Proteomes" id="UP000563426">
    <property type="component" value="Unassembled WGS sequence"/>
</dbReference>
<dbReference type="PANTHER" id="PTHR11712">
    <property type="entry name" value="POLYKETIDE SYNTHASE-RELATED"/>
    <property type="match status" value="1"/>
</dbReference>
<keyword evidence="9 11" id="KW-0275">Fatty acid biosynthesis</keyword>
<comment type="pathway">
    <text evidence="1 11">Lipid metabolism; fatty acid biosynthesis.</text>
</comment>
<evidence type="ECO:0000256" key="5">
    <source>
        <dbReference type="ARBA" id="ARBA00022516"/>
    </source>
</evidence>
<dbReference type="NCBIfam" id="NF005589">
    <property type="entry name" value="PRK07314.1"/>
    <property type="match status" value="1"/>
</dbReference>
<evidence type="ECO:0000259" key="14">
    <source>
        <dbReference type="PROSITE" id="PS52004"/>
    </source>
</evidence>
<accession>A0A7Y4NRA8</accession>
<dbReference type="EMBL" id="JABFJV010000065">
    <property type="protein sequence ID" value="NOK34314.1"/>
    <property type="molecule type" value="Genomic_DNA"/>
</dbReference>
<dbReference type="PROSITE" id="PS52004">
    <property type="entry name" value="KS3_2"/>
    <property type="match status" value="1"/>
</dbReference>
<dbReference type="GO" id="GO:0006633">
    <property type="term" value="P:fatty acid biosynthetic process"/>
    <property type="evidence" value="ECO:0007669"/>
    <property type="project" value="UniProtKB-UniRule"/>
</dbReference>
<keyword evidence="16" id="KW-1185">Reference proteome</keyword>
<organism evidence="15 16">
    <name type="scientific">Corallococcus exercitus</name>
    <dbReference type="NCBI Taxonomy" id="2316736"/>
    <lineage>
        <taxon>Bacteria</taxon>
        <taxon>Pseudomonadati</taxon>
        <taxon>Myxococcota</taxon>
        <taxon>Myxococcia</taxon>
        <taxon>Myxococcales</taxon>
        <taxon>Cystobacterineae</taxon>
        <taxon>Myxococcaceae</taxon>
        <taxon>Corallococcus</taxon>
    </lineage>
</organism>
<keyword evidence="8" id="KW-0443">Lipid metabolism</keyword>
<proteinExistence type="inferred from homology"/>
<comment type="similarity">
    <text evidence="2 11 13">Belongs to the thiolase-like superfamily. Beta-ketoacyl-ACP synthases family.</text>
</comment>
<dbReference type="GO" id="GO:0005829">
    <property type="term" value="C:cytosol"/>
    <property type="evidence" value="ECO:0007669"/>
    <property type="project" value="TreeGrafter"/>
</dbReference>
<evidence type="ECO:0000256" key="10">
    <source>
        <dbReference type="ARBA" id="ARBA00023315"/>
    </source>
</evidence>
<dbReference type="InterPro" id="IPR017568">
    <property type="entry name" value="3-oxoacyl-ACP_synth-2"/>
</dbReference>